<dbReference type="Pfam" id="PF13182">
    <property type="entry name" value="DUF4007"/>
    <property type="match status" value="1"/>
</dbReference>
<feature type="domain" description="DUF4007" evidence="1">
    <location>
        <begin position="7"/>
        <end position="284"/>
    </location>
</feature>
<evidence type="ECO:0000313" key="3">
    <source>
        <dbReference type="Proteomes" id="UP000196036"/>
    </source>
</evidence>
<proteinExistence type="predicted"/>
<sequence length="287" mass="33915">MALKYTFSGHESFPCKSLWLKKGYDFVIQEKDFNSPNAVVDLGVGKNMVSSIKYWLKVFGIYDNNGMTQLGEYLFNDEHGRDRFLEDLASLWLLHFTLIFSGEASLYQMFFIDFQRERKQFERNQVVDSIQRRLREEGKENFFNSNTVKKDVGVLLQNYCLPRKNSYTNEDFSSLLIDLDLIRHKENKEDKKEYFFNIEGKRQVAPEIFFYGLLQMKGEDNTIPYDVLQTLGLIFCMTDLETIEMLKLISERYSNHVTYSDVAGIRQMQFTNEIEPFTVLNDYYENI</sequence>
<accession>A0A1Y4VP46</accession>
<name>A0A1Y4VP46_9BACE</name>
<dbReference type="Proteomes" id="UP000196036">
    <property type="component" value="Unassembled WGS sequence"/>
</dbReference>
<dbReference type="EMBL" id="NFLW01000008">
    <property type="protein sequence ID" value="OUQ71907.1"/>
    <property type="molecule type" value="Genomic_DNA"/>
</dbReference>
<reference evidence="3" key="1">
    <citation type="submission" date="2017-04" db="EMBL/GenBank/DDBJ databases">
        <title>Function of individual gut microbiota members based on whole genome sequencing of pure cultures obtained from chicken caecum.</title>
        <authorList>
            <person name="Medvecky M."/>
            <person name="Cejkova D."/>
            <person name="Polansky O."/>
            <person name="Karasova D."/>
            <person name="Kubasova T."/>
            <person name="Cizek A."/>
            <person name="Rychlik I."/>
        </authorList>
    </citation>
    <scope>NUCLEOTIDE SEQUENCE [LARGE SCALE GENOMIC DNA]</scope>
    <source>
        <strain evidence="3">An109</strain>
    </source>
</reference>
<comment type="caution">
    <text evidence="2">The sequence shown here is derived from an EMBL/GenBank/DDBJ whole genome shotgun (WGS) entry which is preliminary data.</text>
</comment>
<dbReference type="AlphaFoldDB" id="A0A1Y4VP46"/>
<organism evidence="2 3">
    <name type="scientific">Bacteroides xylanisolvens</name>
    <dbReference type="NCBI Taxonomy" id="371601"/>
    <lineage>
        <taxon>Bacteria</taxon>
        <taxon>Pseudomonadati</taxon>
        <taxon>Bacteroidota</taxon>
        <taxon>Bacteroidia</taxon>
        <taxon>Bacteroidales</taxon>
        <taxon>Bacteroidaceae</taxon>
        <taxon>Bacteroides</taxon>
    </lineage>
</organism>
<dbReference type="InterPro" id="IPR025248">
    <property type="entry name" value="DUF4007"/>
</dbReference>
<evidence type="ECO:0000259" key="1">
    <source>
        <dbReference type="Pfam" id="PF13182"/>
    </source>
</evidence>
<evidence type="ECO:0000313" key="2">
    <source>
        <dbReference type="EMBL" id="OUQ71907.1"/>
    </source>
</evidence>
<gene>
    <name evidence="2" type="ORF">B5E52_06385</name>
</gene>
<protein>
    <recommendedName>
        <fullName evidence="1">DUF4007 domain-containing protein</fullName>
    </recommendedName>
</protein>
<dbReference type="RefSeq" id="WP_087317860.1">
    <property type="nucleotide sequence ID" value="NZ_JBDFXY010000091.1"/>
</dbReference>